<name>A0AAW1K893_SAPOF</name>
<keyword evidence="3" id="KW-1185">Reference proteome</keyword>
<keyword evidence="1" id="KW-0472">Membrane</keyword>
<evidence type="ECO:0000313" key="3">
    <source>
        <dbReference type="Proteomes" id="UP001443914"/>
    </source>
</evidence>
<keyword evidence="1" id="KW-0812">Transmembrane</keyword>
<proteinExistence type="predicted"/>
<evidence type="ECO:0000313" key="2">
    <source>
        <dbReference type="EMBL" id="KAK9714295.1"/>
    </source>
</evidence>
<keyword evidence="1" id="KW-1133">Transmembrane helix</keyword>
<dbReference type="AlphaFoldDB" id="A0AAW1K893"/>
<organism evidence="2 3">
    <name type="scientific">Saponaria officinalis</name>
    <name type="common">Common soapwort</name>
    <name type="synonym">Lychnis saponaria</name>
    <dbReference type="NCBI Taxonomy" id="3572"/>
    <lineage>
        <taxon>Eukaryota</taxon>
        <taxon>Viridiplantae</taxon>
        <taxon>Streptophyta</taxon>
        <taxon>Embryophyta</taxon>
        <taxon>Tracheophyta</taxon>
        <taxon>Spermatophyta</taxon>
        <taxon>Magnoliopsida</taxon>
        <taxon>eudicotyledons</taxon>
        <taxon>Gunneridae</taxon>
        <taxon>Pentapetalae</taxon>
        <taxon>Caryophyllales</taxon>
        <taxon>Caryophyllaceae</taxon>
        <taxon>Caryophylleae</taxon>
        <taxon>Saponaria</taxon>
    </lineage>
</organism>
<evidence type="ECO:0000256" key="1">
    <source>
        <dbReference type="SAM" id="Phobius"/>
    </source>
</evidence>
<dbReference type="EMBL" id="JBDFQZ010000006">
    <property type="protein sequence ID" value="KAK9714295.1"/>
    <property type="molecule type" value="Genomic_DNA"/>
</dbReference>
<dbReference type="Proteomes" id="UP001443914">
    <property type="component" value="Unassembled WGS sequence"/>
</dbReference>
<protein>
    <submittedName>
        <fullName evidence="2">Uncharacterized protein</fullName>
    </submittedName>
</protein>
<reference evidence="2" key="1">
    <citation type="submission" date="2024-03" db="EMBL/GenBank/DDBJ databases">
        <title>WGS assembly of Saponaria officinalis var. Norfolk2.</title>
        <authorList>
            <person name="Jenkins J."/>
            <person name="Shu S."/>
            <person name="Grimwood J."/>
            <person name="Barry K."/>
            <person name="Goodstein D."/>
            <person name="Schmutz J."/>
            <person name="Leebens-Mack J."/>
            <person name="Osbourn A."/>
        </authorList>
    </citation>
    <scope>NUCLEOTIDE SEQUENCE [LARGE SCALE GENOMIC DNA]</scope>
    <source>
        <strain evidence="2">JIC</strain>
    </source>
</reference>
<accession>A0AAW1K893</accession>
<gene>
    <name evidence="2" type="ORF">RND81_06G084700</name>
</gene>
<comment type="caution">
    <text evidence="2">The sequence shown here is derived from an EMBL/GenBank/DDBJ whole genome shotgun (WGS) entry which is preliminary data.</text>
</comment>
<feature type="transmembrane region" description="Helical" evidence="1">
    <location>
        <begin position="27"/>
        <end position="47"/>
    </location>
</feature>
<sequence>MDIVRRKPLSKGSTGDKISVKRFGGSTFVLISFAAHISCFFFILSYLTSRFIPPKTSHLHYSHLKWTMCQGQERQMNSQPGLQWKDRKMLILKEGCCVNCATVTLQAPYTVRNMKN</sequence>